<proteinExistence type="predicted"/>
<keyword evidence="2" id="KW-1185">Reference proteome</keyword>
<sequence>MEAKNRSFKIDVRIRIRNSQSNVFNSLRREVVLMTGRPSEGPTKSFQIKYLWSDWSEPFKYTVLFNFHYEKSELNERRIPISYKDSIQKDSTIILAFYFCKFSGI</sequence>
<dbReference type="Proteomes" id="UP000276133">
    <property type="component" value="Unassembled WGS sequence"/>
</dbReference>
<reference evidence="1 2" key="1">
    <citation type="journal article" date="2018" name="Sci. Rep.">
        <title>Genomic signatures of local adaptation to the degree of environmental predictability in rotifers.</title>
        <authorList>
            <person name="Franch-Gras L."/>
            <person name="Hahn C."/>
            <person name="Garcia-Roger E.M."/>
            <person name="Carmona M.J."/>
            <person name="Serra M."/>
            <person name="Gomez A."/>
        </authorList>
    </citation>
    <scope>NUCLEOTIDE SEQUENCE [LARGE SCALE GENOMIC DNA]</scope>
    <source>
        <strain evidence="1">HYR1</strain>
    </source>
</reference>
<dbReference type="EMBL" id="REGN01011537">
    <property type="protein sequence ID" value="RMZ97237.1"/>
    <property type="molecule type" value="Genomic_DNA"/>
</dbReference>
<dbReference type="AlphaFoldDB" id="A0A3M7PEW9"/>
<evidence type="ECO:0000313" key="2">
    <source>
        <dbReference type="Proteomes" id="UP000276133"/>
    </source>
</evidence>
<name>A0A3M7PEW9_BRAPC</name>
<comment type="caution">
    <text evidence="1">The sequence shown here is derived from an EMBL/GenBank/DDBJ whole genome shotgun (WGS) entry which is preliminary data.</text>
</comment>
<gene>
    <name evidence="1" type="ORF">BpHYR1_038515</name>
</gene>
<accession>A0A3M7PEW9</accession>
<protein>
    <submittedName>
        <fullName evidence="1">Uncharacterized protein</fullName>
    </submittedName>
</protein>
<evidence type="ECO:0000313" key="1">
    <source>
        <dbReference type="EMBL" id="RMZ97237.1"/>
    </source>
</evidence>
<organism evidence="1 2">
    <name type="scientific">Brachionus plicatilis</name>
    <name type="common">Marine rotifer</name>
    <name type="synonym">Brachionus muelleri</name>
    <dbReference type="NCBI Taxonomy" id="10195"/>
    <lineage>
        <taxon>Eukaryota</taxon>
        <taxon>Metazoa</taxon>
        <taxon>Spiralia</taxon>
        <taxon>Gnathifera</taxon>
        <taxon>Rotifera</taxon>
        <taxon>Eurotatoria</taxon>
        <taxon>Monogononta</taxon>
        <taxon>Pseudotrocha</taxon>
        <taxon>Ploima</taxon>
        <taxon>Brachionidae</taxon>
        <taxon>Brachionus</taxon>
    </lineage>
</organism>